<evidence type="ECO:0000256" key="8">
    <source>
        <dbReference type="ARBA" id="ARBA00022748"/>
    </source>
</evidence>
<dbReference type="Gene3D" id="3.40.30.10">
    <property type="entry name" value="Glutaredoxin"/>
    <property type="match status" value="1"/>
</dbReference>
<evidence type="ECO:0000256" key="7">
    <source>
        <dbReference type="ARBA" id="ARBA00022729"/>
    </source>
</evidence>
<dbReference type="CDD" id="cd02953">
    <property type="entry name" value="DsbDgamma"/>
    <property type="match status" value="1"/>
</dbReference>
<dbReference type="InterPro" id="IPR003834">
    <property type="entry name" value="Cyt_c_assmbl_TM_dom"/>
</dbReference>
<evidence type="ECO:0000313" key="20">
    <source>
        <dbReference type="EMBL" id="MYN40568.1"/>
    </source>
</evidence>
<keyword evidence="21" id="KW-1185">Reference proteome</keyword>
<dbReference type="InterPro" id="IPR022910">
    <property type="entry name" value="Thiol_diS_interchange_DbsD"/>
</dbReference>
<evidence type="ECO:0000256" key="13">
    <source>
        <dbReference type="ARBA" id="ARBA00023136"/>
    </source>
</evidence>
<keyword evidence="14 18" id="KW-1015">Disulfide bond</keyword>
<dbReference type="Gene3D" id="2.60.40.1250">
    <property type="entry name" value="Thiol:disulfide interchange protein DsbD, N-terminal domain"/>
    <property type="match status" value="1"/>
</dbReference>
<dbReference type="InterPro" id="IPR036249">
    <property type="entry name" value="Thioredoxin-like_sf"/>
</dbReference>
<evidence type="ECO:0000256" key="11">
    <source>
        <dbReference type="ARBA" id="ARBA00023002"/>
    </source>
</evidence>
<dbReference type="EMBL" id="WWCS01000008">
    <property type="protein sequence ID" value="MYN40568.1"/>
    <property type="molecule type" value="Genomic_DNA"/>
</dbReference>
<comment type="subcellular location">
    <subcellularLocation>
        <location evidence="1 18">Cell inner membrane</location>
        <topology evidence="1 18">Multi-pass membrane protein</topology>
    </subcellularLocation>
</comment>
<feature type="transmembrane region" description="Helical" evidence="18">
    <location>
        <begin position="506"/>
        <end position="525"/>
    </location>
</feature>
<gene>
    <name evidence="18 20" type="primary">dsbD</name>
    <name evidence="20" type="ORF">GTP55_14430</name>
</gene>
<feature type="transmembrane region" description="Helical" evidence="18">
    <location>
        <begin position="383"/>
        <end position="412"/>
    </location>
</feature>
<comment type="similarity">
    <text evidence="2 18">Belongs to the thioredoxin family. DsbD subfamily.</text>
</comment>
<dbReference type="InterPro" id="IPR028250">
    <property type="entry name" value="DsbDN"/>
</dbReference>
<keyword evidence="9 18" id="KW-0249">Electron transport</keyword>
<keyword evidence="12 18" id="KW-0520">NAD</keyword>
<feature type="transmembrane region" description="Helical" evidence="18">
    <location>
        <begin position="339"/>
        <end position="362"/>
    </location>
</feature>
<keyword evidence="4 18" id="KW-1003">Cell membrane</keyword>
<dbReference type="EC" id="1.8.1.8" evidence="18"/>
<dbReference type="RefSeq" id="WP_161045581.1">
    <property type="nucleotide sequence ID" value="NZ_WWCS01000008.1"/>
</dbReference>
<proteinExistence type="inferred from homology"/>
<dbReference type="InterPro" id="IPR012336">
    <property type="entry name" value="Thioredoxin-like_fold"/>
</dbReference>
<organism evidence="20 21">
    <name type="scientific">Duganella margarita</name>
    <dbReference type="NCBI Taxonomy" id="2692170"/>
    <lineage>
        <taxon>Bacteria</taxon>
        <taxon>Pseudomonadati</taxon>
        <taxon>Pseudomonadota</taxon>
        <taxon>Betaproteobacteria</taxon>
        <taxon>Burkholderiales</taxon>
        <taxon>Oxalobacteraceae</taxon>
        <taxon>Telluria group</taxon>
        <taxon>Duganella</taxon>
    </lineage>
</organism>
<keyword evidence="8 18" id="KW-0201">Cytochrome c-type biogenesis</keyword>
<evidence type="ECO:0000259" key="19">
    <source>
        <dbReference type="PROSITE" id="PS51352"/>
    </source>
</evidence>
<evidence type="ECO:0000256" key="10">
    <source>
        <dbReference type="ARBA" id="ARBA00022989"/>
    </source>
</evidence>
<keyword evidence="10 18" id="KW-1133">Transmembrane helix</keyword>
<keyword evidence="3 18" id="KW-0813">Transport</keyword>
<protein>
    <recommendedName>
        <fullName evidence="18">Thiol:disulfide interchange protein DsbD</fullName>
        <ecNumber evidence="18">1.8.1.8</ecNumber>
    </recommendedName>
    <alternativeName>
        <fullName evidence="18">Protein-disulfide reductase</fullName>
        <shortName evidence="18">Disulfide reductase</shortName>
    </alternativeName>
</protein>
<evidence type="ECO:0000256" key="1">
    <source>
        <dbReference type="ARBA" id="ARBA00004429"/>
    </source>
</evidence>
<comment type="function">
    <text evidence="18">Required to facilitate the formation of correct disulfide bonds in some periplasmic proteins and for the assembly of the periplasmic c-type cytochromes. Acts by transferring electrons from cytoplasmic thioredoxin to the periplasm. This transfer involves a cascade of disulfide bond formation and reduction steps.</text>
</comment>
<dbReference type="Pfam" id="PF02683">
    <property type="entry name" value="DsbD_TM"/>
    <property type="match status" value="1"/>
</dbReference>
<dbReference type="NCBIfam" id="NF001419">
    <property type="entry name" value="PRK00293.1"/>
    <property type="match status" value="1"/>
</dbReference>
<dbReference type="SUPFAM" id="SSF74863">
    <property type="entry name" value="Thiol:disulfide interchange protein DsbD, N-terminal domain (DsbD-alpha)"/>
    <property type="match status" value="1"/>
</dbReference>
<evidence type="ECO:0000313" key="21">
    <source>
        <dbReference type="Proteomes" id="UP000466332"/>
    </source>
</evidence>
<dbReference type="InterPro" id="IPR017937">
    <property type="entry name" value="Thioredoxin_CS"/>
</dbReference>
<feature type="transmembrane region" description="Helical" evidence="18">
    <location>
        <begin position="259"/>
        <end position="291"/>
    </location>
</feature>
<evidence type="ECO:0000256" key="9">
    <source>
        <dbReference type="ARBA" id="ARBA00022982"/>
    </source>
</evidence>
<evidence type="ECO:0000256" key="4">
    <source>
        <dbReference type="ARBA" id="ARBA00022475"/>
    </source>
</evidence>
<evidence type="ECO:0000256" key="16">
    <source>
        <dbReference type="ARBA" id="ARBA00047388"/>
    </source>
</evidence>
<keyword evidence="5 18" id="KW-0997">Cell inner membrane</keyword>
<name>A0ABW9WI08_9BURK</name>
<comment type="catalytic activity">
    <reaction evidence="17 18">
        <text>[protein]-dithiol + NADP(+) = [protein]-disulfide + NADPH + H(+)</text>
        <dbReference type="Rhea" id="RHEA:18753"/>
        <dbReference type="Rhea" id="RHEA-COMP:10593"/>
        <dbReference type="Rhea" id="RHEA-COMP:10594"/>
        <dbReference type="ChEBI" id="CHEBI:15378"/>
        <dbReference type="ChEBI" id="CHEBI:29950"/>
        <dbReference type="ChEBI" id="CHEBI:50058"/>
        <dbReference type="ChEBI" id="CHEBI:57783"/>
        <dbReference type="ChEBI" id="CHEBI:58349"/>
        <dbReference type="EC" id="1.8.1.8"/>
    </reaction>
</comment>
<dbReference type="Proteomes" id="UP000466332">
    <property type="component" value="Unassembled WGS sequence"/>
</dbReference>
<dbReference type="InterPro" id="IPR013766">
    <property type="entry name" value="Thioredoxin_domain"/>
</dbReference>
<reference evidence="20 21" key="1">
    <citation type="submission" date="2019-12" db="EMBL/GenBank/DDBJ databases">
        <title>Novel species isolated from a subtropical stream in China.</title>
        <authorList>
            <person name="Lu H."/>
        </authorList>
    </citation>
    <scope>NUCLEOTIDE SEQUENCE [LARGE SCALE GENOMIC DNA]</scope>
    <source>
        <strain evidence="20 21">FT109W</strain>
    </source>
</reference>
<dbReference type="Pfam" id="PF13098">
    <property type="entry name" value="Thioredoxin_2"/>
    <property type="match status" value="1"/>
</dbReference>
<accession>A0ABW9WI08</accession>
<keyword evidence="11 18" id="KW-0560">Oxidoreductase</keyword>
<evidence type="ECO:0000256" key="17">
    <source>
        <dbReference type="ARBA" id="ARBA00047804"/>
    </source>
</evidence>
<dbReference type="InterPro" id="IPR035671">
    <property type="entry name" value="DsbD_gamma"/>
</dbReference>
<keyword evidence="7 18" id="KW-0732">Signal</keyword>
<evidence type="ECO:0000256" key="2">
    <source>
        <dbReference type="ARBA" id="ARBA00007241"/>
    </source>
</evidence>
<evidence type="ECO:0000256" key="18">
    <source>
        <dbReference type="HAMAP-Rule" id="MF_00399"/>
    </source>
</evidence>
<dbReference type="GO" id="GO:0047134">
    <property type="term" value="F:protein-disulfide reductase [NAD(P)H] activity"/>
    <property type="evidence" value="ECO:0007669"/>
    <property type="project" value="UniProtKB-EC"/>
</dbReference>
<keyword evidence="15 18" id="KW-0676">Redox-active center</keyword>
<evidence type="ECO:0000256" key="15">
    <source>
        <dbReference type="ARBA" id="ARBA00023284"/>
    </source>
</evidence>
<feature type="transmembrane region" description="Helical" evidence="18">
    <location>
        <begin position="418"/>
        <end position="444"/>
    </location>
</feature>
<feature type="transmembrane region" description="Helical" evidence="18">
    <location>
        <begin position="456"/>
        <end position="473"/>
    </location>
</feature>
<feature type="chain" id="PRO_5044909554" description="Thiol:disulfide interchange protein DsbD" evidence="18">
    <location>
        <begin position="25"/>
        <end position="663"/>
    </location>
</feature>
<evidence type="ECO:0000256" key="12">
    <source>
        <dbReference type="ARBA" id="ARBA00023027"/>
    </source>
</evidence>
<evidence type="ECO:0000256" key="6">
    <source>
        <dbReference type="ARBA" id="ARBA00022692"/>
    </source>
</evidence>
<dbReference type="Pfam" id="PF11412">
    <property type="entry name" value="DsbD_N"/>
    <property type="match status" value="1"/>
</dbReference>
<dbReference type="SUPFAM" id="SSF52833">
    <property type="entry name" value="Thioredoxin-like"/>
    <property type="match status" value="1"/>
</dbReference>
<comment type="catalytic activity">
    <reaction evidence="16 18">
        <text>[protein]-dithiol + NAD(+) = [protein]-disulfide + NADH + H(+)</text>
        <dbReference type="Rhea" id="RHEA:18749"/>
        <dbReference type="Rhea" id="RHEA-COMP:10593"/>
        <dbReference type="Rhea" id="RHEA-COMP:10594"/>
        <dbReference type="ChEBI" id="CHEBI:15378"/>
        <dbReference type="ChEBI" id="CHEBI:29950"/>
        <dbReference type="ChEBI" id="CHEBI:50058"/>
        <dbReference type="ChEBI" id="CHEBI:57540"/>
        <dbReference type="ChEBI" id="CHEBI:57945"/>
        <dbReference type="EC" id="1.8.1.8"/>
    </reaction>
</comment>
<feature type="disulfide bond" description="Redox-active" evidence="18">
    <location>
        <begin position="278"/>
        <end position="400"/>
    </location>
</feature>
<keyword evidence="13 18" id="KW-0472">Membrane</keyword>
<dbReference type="PROSITE" id="PS00194">
    <property type="entry name" value="THIOREDOXIN_1"/>
    <property type="match status" value="1"/>
</dbReference>
<sequence precursor="true">MSRFVRFVAPLLALIALLMQPARAEDFLDPSEAFKFSARMVDGHTVAVTFQIADGYYMYRERFKFSAAGAQLGAPQIPPGKVHYDETFAKDVETYRKSVTITIPVNASGAFTLLAGGQGCSEKGLCYAPQDYKAALTGSGSVPLPAAAAPATPAATLAATPAAAPASVATQRASTTAVPTATTTATDAATPGAAGQGAVNIGVDGGKPAAAGPGVKIYTIPNPTAVDIVPPAPAQQAAAPVAPVNDAGHLEAALKSGKLLVILPLFALLGLGLSFTPCVLPMVPILSSIIVGEGENTTRSRALALSVTYALGMALVYTALGVAAGLAGEGLASTLQNPWVLGAFALLMALLSLSMFGFYELQVPAALQSKLSTVSNRQSSGKLAGVFVMGAISALIVGPCVAAPLAAALVYISQSRDVVIGGSALFAMAVGMSVPLILVGVSAGTLLPKAGMWMDAVKRFFGVLMLAVGWWLVSPVLPGAVQMMGWAALLVGYGMYLLLNSGQWIAKSLAVIVIVLGVAQLVGVVSGSRDPLAPLAHLTGKGHDTPLAFQRVKNVQQLDAILAQTGGKTAILDFYADWCVSCKEMEKLTFVDKAVRARLANTVLLQVDVTANDDDDKAMLKRFGLFGPPGIILFDKQGKEIPNARVIGFQDAAKFTASLSALN</sequence>
<comment type="caution">
    <text evidence="20">The sequence shown here is derived from an EMBL/GenBank/DDBJ whole genome shotgun (WGS) entry which is preliminary data.</text>
</comment>
<evidence type="ECO:0000256" key="3">
    <source>
        <dbReference type="ARBA" id="ARBA00022448"/>
    </source>
</evidence>
<feature type="signal peptide" evidence="18">
    <location>
        <begin position="1"/>
        <end position="24"/>
    </location>
</feature>
<feature type="disulfide bond" description="Redox-active" evidence="18">
    <location>
        <begin position="579"/>
        <end position="582"/>
    </location>
</feature>
<dbReference type="InterPro" id="IPR036929">
    <property type="entry name" value="DsbDN_sf"/>
</dbReference>
<feature type="disulfide bond" description="Redox-active" evidence="18">
    <location>
        <begin position="120"/>
        <end position="126"/>
    </location>
</feature>
<dbReference type="PROSITE" id="PS51352">
    <property type="entry name" value="THIOREDOXIN_2"/>
    <property type="match status" value="1"/>
</dbReference>
<dbReference type="HAMAP" id="MF_00399">
    <property type="entry name" value="DbsD"/>
    <property type="match status" value="1"/>
</dbReference>
<feature type="domain" description="Thioredoxin" evidence="19">
    <location>
        <begin position="524"/>
        <end position="663"/>
    </location>
</feature>
<dbReference type="PANTHER" id="PTHR32234:SF0">
    <property type="entry name" value="THIOL:DISULFIDE INTERCHANGE PROTEIN DSBD"/>
    <property type="match status" value="1"/>
</dbReference>
<evidence type="ECO:0000256" key="14">
    <source>
        <dbReference type="ARBA" id="ARBA00023157"/>
    </source>
</evidence>
<feature type="transmembrane region" description="Helical" evidence="18">
    <location>
        <begin position="303"/>
        <end position="327"/>
    </location>
</feature>
<keyword evidence="6 18" id="KW-0812">Transmembrane</keyword>
<evidence type="ECO:0000256" key="5">
    <source>
        <dbReference type="ARBA" id="ARBA00022519"/>
    </source>
</evidence>
<dbReference type="PANTHER" id="PTHR32234">
    <property type="entry name" value="THIOL:DISULFIDE INTERCHANGE PROTEIN DSBD"/>
    <property type="match status" value="1"/>
</dbReference>